<dbReference type="Proteomes" id="UP000073492">
    <property type="component" value="Unassembled WGS sequence"/>
</dbReference>
<evidence type="ECO:0000256" key="1">
    <source>
        <dbReference type="SAM" id="Coils"/>
    </source>
</evidence>
<evidence type="ECO:0000313" key="3">
    <source>
        <dbReference type="EMBL" id="KXT12317.1"/>
    </source>
</evidence>
<dbReference type="AlphaFoldDB" id="A0A139IC43"/>
<gene>
    <name evidence="3" type="ORF">AC579_7629</name>
</gene>
<protein>
    <submittedName>
        <fullName evidence="3">Uncharacterized protein</fullName>
    </submittedName>
</protein>
<proteinExistence type="predicted"/>
<feature type="region of interest" description="Disordered" evidence="2">
    <location>
        <begin position="506"/>
        <end position="550"/>
    </location>
</feature>
<keyword evidence="1" id="KW-0175">Coiled coil</keyword>
<accession>A0A139IC43</accession>
<feature type="coiled-coil region" evidence="1">
    <location>
        <begin position="39"/>
        <end position="168"/>
    </location>
</feature>
<dbReference type="EMBL" id="LFZO01000155">
    <property type="protein sequence ID" value="KXT12318.1"/>
    <property type="molecule type" value="Genomic_DNA"/>
</dbReference>
<sequence length="667" mass="74822">MDLAGGGVATIVEGRRAFERTIGTLRDLKDHVLASEDARKIAEQDKQRLRNTLDTARERITALEKDVKEGEHTIRALEKQVEDGSKQLAKARSTIAKNITELADSSRSNVALEAQKAVLTRERAALENDNIALGIDKADALKTKDDIIQALAEEKSSAEEKARGLQRDKDDISQILAATALEKEALAAKITTSDSRLVIIEKRVARLLRADEHAEVDATEPRYSEDSLEDNVEHLSNLIRDKSDTIAAMRQRMGEANEKDCDEIQRLSQQTESLKERLDDTSMREQGLQCLIKKLQTRRIPGDPRLARLIIAQLEEPEKQWKYRHLDAARNPPTWPSFICLIDKKIDLQDFYPPLVGVDVRRSTTNHYDPARPPDYGQSAQRMCNGKIKMVELQEHDWVVSLADLTAISEQVVRFNHAYRHLSVHGRTSPESFRTHVQDILGDQQQHRVSIDVKPALDIETGGMDRHSSSIGLVTPGSAKSMSISQSRVDMWDDFRMALGDSSSGVASRIQEDSVPDPCLRQKSSKSSITSPSLRAPHERHRRAEPSSVIDSASAIPQRFGKRHYAEIESDTSVKEQTAVHPGKPVCRLCLANSRYCSSYGQCGSCDSRREDCLYTSCPSGKDCDKACCVDLHPGQWKGRERGQWDVVDIHEDWTRKGSASKRPRYN</sequence>
<dbReference type="OrthoDB" id="10548893at2759"/>
<evidence type="ECO:0000256" key="2">
    <source>
        <dbReference type="SAM" id="MobiDB-lite"/>
    </source>
</evidence>
<comment type="caution">
    <text evidence="3">The sequence shown here is derived from an EMBL/GenBank/DDBJ whole genome shotgun (WGS) entry which is preliminary data.</text>
</comment>
<evidence type="ECO:0000313" key="4">
    <source>
        <dbReference type="Proteomes" id="UP000073492"/>
    </source>
</evidence>
<keyword evidence="4" id="KW-1185">Reference proteome</keyword>
<reference evidence="3 4" key="1">
    <citation type="submission" date="2015-07" db="EMBL/GenBank/DDBJ databases">
        <title>Comparative genomics of the Sigatoka disease complex on banana suggests a link between parallel evolutionary changes in Pseudocercospora fijiensis and Pseudocercospora eumusae and increased virulence on the banana host.</title>
        <authorList>
            <person name="Chang T.-C."/>
            <person name="Salvucci A."/>
            <person name="Crous P.W."/>
            <person name="Stergiopoulos I."/>
        </authorList>
    </citation>
    <scope>NUCLEOTIDE SEQUENCE [LARGE SCALE GENOMIC DNA]</scope>
    <source>
        <strain evidence="3 4">CBS 116634</strain>
    </source>
</reference>
<name>A0A139IC43_9PEZI</name>
<dbReference type="EMBL" id="LFZO01000155">
    <property type="protein sequence ID" value="KXT12317.1"/>
    <property type="molecule type" value="Genomic_DNA"/>
</dbReference>
<organism evidence="3 4">
    <name type="scientific">Pseudocercospora musae</name>
    <dbReference type="NCBI Taxonomy" id="113226"/>
    <lineage>
        <taxon>Eukaryota</taxon>
        <taxon>Fungi</taxon>
        <taxon>Dikarya</taxon>
        <taxon>Ascomycota</taxon>
        <taxon>Pezizomycotina</taxon>
        <taxon>Dothideomycetes</taxon>
        <taxon>Dothideomycetidae</taxon>
        <taxon>Mycosphaerellales</taxon>
        <taxon>Mycosphaerellaceae</taxon>
        <taxon>Pseudocercospora</taxon>
    </lineage>
</organism>
<feature type="coiled-coil region" evidence="1">
    <location>
        <begin position="239"/>
        <end position="284"/>
    </location>
</feature>